<feature type="chain" id="PRO_5021801853" evidence="1">
    <location>
        <begin position="22"/>
        <end position="798"/>
    </location>
</feature>
<organism evidence="2 3">
    <name type="scientific">Thalassoglobus polymorphus</name>
    <dbReference type="NCBI Taxonomy" id="2527994"/>
    <lineage>
        <taxon>Bacteria</taxon>
        <taxon>Pseudomonadati</taxon>
        <taxon>Planctomycetota</taxon>
        <taxon>Planctomycetia</taxon>
        <taxon>Planctomycetales</taxon>
        <taxon>Planctomycetaceae</taxon>
        <taxon>Thalassoglobus</taxon>
    </lineage>
</organism>
<dbReference type="EMBL" id="CP036267">
    <property type="protein sequence ID" value="QDT32173.1"/>
    <property type="molecule type" value="Genomic_DNA"/>
</dbReference>
<evidence type="ECO:0000313" key="3">
    <source>
        <dbReference type="Proteomes" id="UP000315724"/>
    </source>
</evidence>
<proteinExistence type="predicted"/>
<keyword evidence="3" id="KW-1185">Reference proteome</keyword>
<dbReference type="Gene3D" id="3.40.50.1820">
    <property type="entry name" value="alpha/beta hydrolase"/>
    <property type="match status" value="2"/>
</dbReference>
<dbReference type="AlphaFoldDB" id="A0A517QKL4"/>
<dbReference type="KEGG" id="tpol:Mal48_14150"/>
<keyword evidence="2" id="KW-0378">Hydrolase</keyword>
<dbReference type="SUPFAM" id="SSF53474">
    <property type="entry name" value="alpha/beta-Hydrolases"/>
    <property type="match status" value="2"/>
</dbReference>
<dbReference type="PANTHER" id="PTHR22946">
    <property type="entry name" value="DIENELACTONE HYDROLASE DOMAIN-CONTAINING PROTEIN-RELATED"/>
    <property type="match status" value="1"/>
</dbReference>
<dbReference type="RefSeq" id="WP_145197271.1">
    <property type="nucleotide sequence ID" value="NZ_CP036267.1"/>
</dbReference>
<name>A0A517QKL4_9PLAN</name>
<protein>
    <submittedName>
        <fullName evidence="2">Alpha/beta hydrolase family protein</fullName>
    </submittedName>
</protein>
<feature type="signal peptide" evidence="1">
    <location>
        <begin position="1"/>
        <end position="21"/>
    </location>
</feature>
<dbReference type="InterPro" id="IPR029058">
    <property type="entry name" value="AB_hydrolase_fold"/>
</dbReference>
<dbReference type="InterPro" id="IPR050261">
    <property type="entry name" value="FrsA_esterase"/>
</dbReference>
<gene>
    <name evidence="2" type="ORF">Mal48_14150</name>
</gene>
<keyword evidence="1" id="KW-0732">Signal</keyword>
<accession>A0A517QKL4</accession>
<evidence type="ECO:0000313" key="2">
    <source>
        <dbReference type="EMBL" id="QDT32173.1"/>
    </source>
</evidence>
<dbReference type="Proteomes" id="UP000315724">
    <property type="component" value="Chromosome"/>
</dbReference>
<evidence type="ECO:0000256" key="1">
    <source>
        <dbReference type="SAM" id="SignalP"/>
    </source>
</evidence>
<reference evidence="2 3" key="1">
    <citation type="submission" date="2019-02" db="EMBL/GenBank/DDBJ databases">
        <title>Deep-cultivation of Planctomycetes and their phenomic and genomic characterization uncovers novel biology.</title>
        <authorList>
            <person name="Wiegand S."/>
            <person name="Jogler M."/>
            <person name="Boedeker C."/>
            <person name="Pinto D."/>
            <person name="Vollmers J."/>
            <person name="Rivas-Marin E."/>
            <person name="Kohn T."/>
            <person name="Peeters S.H."/>
            <person name="Heuer A."/>
            <person name="Rast P."/>
            <person name="Oberbeckmann S."/>
            <person name="Bunk B."/>
            <person name="Jeske O."/>
            <person name="Meyerdierks A."/>
            <person name="Storesund J.E."/>
            <person name="Kallscheuer N."/>
            <person name="Luecker S."/>
            <person name="Lage O.M."/>
            <person name="Pohl T."/>
            <person name="Merkel B.J."/>
            <person name="Hornburger P."/>
            <person name="Mueller R.-W."/>
            <person name="Bruemmer F."/>
            <person name="Labrenz M."/>
            <person name="Spormann A.M."/>
            <person name="Op den Camp H."/>
            <person name="Overmann J."/>
            <person name="Amann R."/>
            <person name="Jetten M.S.M."/>
            <person name="Mascher T."/>
            <person name="Medema M.H."/>
            <person name="Devos D.P."/>
            <person name="Kaster A.-K."/>
            <person name="Ovreas L."/>
            <person name="Rohde M."/>
            <person name="Galperin M.Y."/>
            <person name="Jogler C."/>
        </authorList>
    </citation>
    <scope>NUCLEOTIDE SEQUENCE [LARGE SCALE GENOMIC DNA]</scope>
    <source>
        <strain evidence="2 3">Mal48</strain>
    </source>
</reference>
<dbReference type="GO" id="GO:0016787">
    <property type="term" value="F:hydrolase activity"/>
    <property type="evidence" value="ECO:0007669"/>
    <property type="project" value="UniProtKB-KW"/>
</dbReference>
<dbReference type="OrthoDB" id="8183145at2"/>
<sequence length="798" mass="89362" precursor="true">MTRSIIANLFVVLLCAQVTSAQQSITPTSDALPGTKKLELTKPLHEVMVHGISQFAEQELQTAREKRTAPWLNAEDSDTAKEAARGRLREMIGAVDPLISNPGLWVTGDNTNNDLSGDVPNSVISTLMLWQVAEGISMEARVFTSEVPDVNGMPSFPPKGKFVVLLQDPGESIQANSKVAERIARSGVDVVCPVLVNRGTEFSMHPDIRRTNMTHREYIYRLGFNLGRHVIGYEVERTLALIEMLKSPKGEKEDSPPIVLVGIGEGAVIAQYVAALAPDKFDAVVLHGYFGPRENVWQEPIYRNVWKQLTEFGDAEIASLIAPTPLIIEAGKAPEIAGPPEPKPGQAKIAAPGAIKSPQLSAVKEEFERAKKYCTAAGHAKKLHLIEKPSQVCGRETIAILNKTLGLELKNPDQKSLKEFKDQEVDEELYQAQQKRLVRELVRHTQRLLASSDKVRAKLWKGVDRSSVEAWEKQSPKYREMVFDSFIGKLDHDPSDPNPRSRKVIDEPTHVGYEVVLDLYASKDWSEENPGVIAGGILLLPKELKKGEKRPVVVCQHGLEGIPMDTITLDESLRAFRAYKGFATQLVKRGFIVYAPQNPYKGFDDFRVLQRKSNPLGRSLFSYIIPQHQQTLNWLASLDYVDAERIAFYGLSYGGKTAVRVPPLLPGEAMNGDVGYCLSICSADFNEWIRKNASAEDRYSYIYTPEYEIFEWNMGHIANYAELSWLMAPRPFMVERGHDDGVAPDEWVGWEFAKVSRHYTKLGIKDQAEIEWFDGPHSINGDGTFKFLHRHLNWPEAN</sequence>